<accession>A0A8S5PRM4</accession>
<proteinExistence type="predicted"/>
<evidence type="ECO:0000313" key="1">
    <source>
        <dbReference type="EMBL" id="DAE09155.1"/>
    </source>
</evidence>
<dbReference type="EMBL" id="BK015483">
    <property type="protein sequence ID" value="DAE09155.1"/>
    <property type="molecule type" value="Genomic_DNA"/>
</dbReference>
<reference evidence="1" key="1">
    <citation type="journal article" date="2021" name="Proc. Natl. Acad. Sci. U.S.A.">
        <title>A Catalog of Tens of Thousands of Viruses from Human Metagenomes Reveals Hidden Associations with Chronic Diseases.</title>
        <authorList>
            <person name="Tisza M.J."/>
            <person name="Buck C.B."/>
        </authorList>
    </citation>
    <scope>NUCLEOTIDE SEQUENCE</scope>
    <source>
        <strain evidence="1">CtZro7</strain>
    </source>
</reference>
<sequence length="82" mass="9619">MSANSSRQNATLIWVALSTKTKRIMTNGDRMFLAAIVASYKRVISAECERRHLDEREYSRRATKADRKAKEIERHFSRPRCF</sequence>
<name>A0A8S5PRM4_9CAUD</name>
<organism evidence="1">
    <name type="scientific">Siphoviridae sp. ctZro7</name>
    <dbReference type="NCBI Taxonomy" id="2825561"/>
    <lineage>
        <taxon>Viruses</taxon>
        <taxon>Duplodnaviria</taxon>
        <taxon>Heunggongvirae</taxon>
        <taxon>Uroviricota</taxon>
        <taxon>Caudoviricetes</taxon>
    </lineage>
</organism>
<protein>
    <submittedName>
        <fullName evidence="1">Uncharacterized protein</fullName>
    </submittedName>
</protein>